<keyword evidence="9" id="KW-1185">Reference proteome</keyword>
<dbReference type="SMART" id="SM00387">
    <property type="entry name" value="HATPase_c"/>
    <property type="match status" value="1"/>
</dbReference>
<dbReference type="PANTHER" id="PTHR43711:SF31">
    <property type="entry name" value="HISTIDINE KINASE"/>
    <property type="match status" value="1"/>
</dbReference>
<proteinExistence type="predicted"/>
<evidence type="ECO:0000256" key="2">
    <source>
        <dbReference type="ARBA" id="ARBA00012438"/>
    </source>
</evidence>
<dbReference type="PANTHER" id="PTHR43711">
    <property type="entry name" value="TWO-COMPONENT HISTIDINE KINASE"/>
    <property type="match status" value="1"/>
</dbReference>
<gene>
    <name evidence="8" type="ORF">SZ25_00001</name>
</gene>
<name>A0A0F5MQ04_9RICK</name>
<accession>A0A0F5MQ04</accession>
<protein>
    <recommendedName>
        <fullName evidence="2">histidine kinase</fullName>
        <ecNumber evidence="2">2.7.13.3</ecNumber>
    </recommendedName>
</protein>
<dbReference type="PATRIC" id="fig|1607817.3.peg.1"/>
<evidence type="ECO:0000259" key="7">
    <source>
        <dbReference type="PROSITE" id="PS50109"/>
    </source>
</evidence>
<dbReference type="SUPFAM" id="SSF47384">
    <property type="entry name" value="Homodimeric domain of signal transducing histidine kinase"/>
    <property type="match status" value="1"/>
</dbReference>
<dbReference type="Pfam" id="PF00512">
    <property type="entry name" value="HisKA"/>
    <property type="match status" value="1"/>
</dbReference>
<dbReference type="EMBL" id="JYHA01000002">
    <property type="protein sequence ID" value="KKB96903.1"/>
    <property type="molecule type" value="Genomic_DNA"/>
</dbReference>
<keyword evidence="4" id="KW-0808">Transferase</keyword>
<evidence type="ECO:0000256" key="5">
    <source>
        <dbReference type="ARBA" id="ARBA00022777"/>
    </source>
</evidence>
<comment type="catalytic activity">
    <reaction evidence="1">
        <text>ATP + protein L-histidine = ADP + protein N-phospho-L-histidine.</text>
        <dbReference type="EC" id="2.7.13.3"/>
    </reaction>
</comment>
<dbReference type="InterPro" id="IPR005467">
    <property type="entry name" value="His_kinase_dom"/>
</dbReference>
<evidence type="ECO:0000313" key="9">
    <source>
        <dbReference type="Proteomes" id="UP000033358"/>
    </source>
</evidence>
<dbReference type="Gene3D" id="3.30.450.20">
    <property type="entry name" value="PAS domain"/>
    <property type="match status" value="1"/>
</dbReference>
<evidence type="ECO:0000256" key="4">
    <source>
        <dbReference type="ARBA" id="ARBA00022679"/>
    </source>
</evidence>
<keyword evidence="6" id="KW-0902">Two-component regulatory system</keyword>
<reference evidence="8 9" key="1">
    <citation type="submission" date="2015-02" db="EMBL/GenBank/DDBJ databases">
        <title>Single cell genomics of a rare environmental alphaproteobacterium provides unique insights into Rickettsiaceae evolution.</title>
        <authorList>
            <person name="Martijn J."/>
            <person name="Schulz F."/>
            <person name="Zaremba-Niedzwiedzka K."/>
            <person name="Viklund J."/>
            <person name="Stepanauskas R."/>
            <person name="Andersson S.G.E."/>
            <person name="Horn M."/>
            <person name="Guy L."/>
            <person name="Ettema T.J.G."/>
        </authorList>
    </citation>
    <scope>NUCLEOTIDE SEQUENCE [LARGE SCALE GENOMIC DNA]</scope>
    <source>
        <strain evidence="8 9">SCGC AAA041-L04</strain>
    </source>
</reference>
<dbReference type="PRINTS" id="PR00344">
    <property type="entry name" value="BCTRLSENSOR"/>
</dbReference>
<evidence type="ECO:0000256" key="6">
    <source>
        <dbReference type="ARBA" id="ARBA00023012"/>
    </source>
</evidence>
<evidence type="ECO:0000313" key="8">
    <source>
        <dbReference type="EMBL" id="KKB96903.1"/>
    </source>
</evidence>
<comment type="caution">
    <text evidence="8">The sequence shown here is derived from an EMBL/GenBank/DDBJ whole genome shotgun (WGS) entry which is preliminary data.</text>
</comment>
<dbReference type="AlphaFoldDB" id="A0A0F5MQ04"/>
<dbReference type="InterPro" id="IPR050736">
    <property type="entry name" value="Sensor_HK_Regulatory"/>
</dbReference>
<dbReference type="InterPro" id="IPR004358">
    <property type="entry name" value="Sig_transdc_His_kin-like_C"/>
</dbReference>
<dbReference type="SUPFAM" id="SSF55785">
    <property type="entry name" value="PYP-like sensor domain (PAS domain)"/>
    <property type="match status" value="1"/>
</dbReference>
<evidence type="ECO:0000256" key="1">
    <source>
        <dbReference type="ARBA" id="ARBA00000085"/>
    </source>
</evidence>
<dbReference type="Pfam" id="PF12860">
    <property type="entry name" value="PAS_7"/>
    <property type="match status" value="2"/>
</dbReference>
<dbReference type="Proteomes" id="UP000033358">
    <property type="component" value="Unassembled WGS sequence"/>
</dbReference>
<evidence type="ECO:0000256" key="3">
    <source>
        <dbReference type="ARBA" id="ARBA00022553"/>
    </source>
</evidence>
<dbReference type="GO" id="GO:0000155">
    <property type="term" value="F:phosphorelay sensor kinase activity"/>
    <property type="evidence" value="ECO:0007669"/>
    <property type="project" value="InterPro"/>
</dbReference>
<feature type="non-terminal residue" evidence="8">
    <location>
        <position position="1"/>
    </location>
</feature>
<keyword evidence="3" id="KW-0597">Phosphoprotein</keyword>
<dbReference type="Gene3D" id="1.10.287.130">
    <property type="match status" value="1"/>
</dbReference>
<feature type="domain" description="Histidine kinase" evidence="7">
    <location>
        <begin position="301"/>
        <end position="520"/>
    </location>
</feature>
<sequence length="541" mass="61728">TEIPFESGKTIGYGIDISAKEKIRHELEQYILAQSEFLESSASAMAIFSSDTRIKFFNQAFIKLWDLDERWLGTHPTYSQILEELREKRKLPEQANFLEFKKNHLKLFTELLTPHNEFFYLPDGTALRVLVIAHALGGLLFAYEDMTDHLTLERSYNTLIAVQKATLDQLQESIVVFGANGKLKLYNPNYCKLWNLNSDTLNKELHINEILNYNKSLFRDEMWEIYKSNLLNIISNRQQFELIIEKIDQTTIKVVGVPLPDGASLITYLDITNAVLLERSLMERNQALYDADRTKTEFLANISYELRSPLTSILGFSEVLSKECFGRLNPKQGEYIYDITQSSQYLMNLVNDVLDLTSLEAGYLKLELSRFDIYQAISAILPIVTKRIEDKKIELIFDAVPYFGLVVGDEKRIKQVVLKLLSNAIKFNKENGKIILAINEPEPGKVEISIEDTGIGIIEEEQKLVFDKFQKSSSEKIDKSGAGLGLSVVKSFVELHHGTVSINTKKDHGTKVICIFDRENEDLTKKLDESELLSLNKVGSL</sequence>
<dbReference type="SMART" id="SM00388">
    <property type="entry name" value="HisKA"/>
    <property type="match status" value="1"/>
</dbReference>
<organism evidence="8 9">
    <name type="scientific">Candidatus Arcanibacter lacustris</name>
    <dbReference type="NCBI Taxonomy" id="1607817"/>
    <lineage>
        <taxon>Bacteria</taxon>
        <taxon>Pseudomonadati</taxon>
        <taxon>Pseudomonadota</taxon>
        <taxon>Alphaproteobacteria</taxon>
        <taxon>Rickettsiales</taxon>
        <taxon>Candidatus Arcanibacter</taxon>
    </lineage>
</organism>
<dbReference type="InterPro" id="IPR035965">
    <property type="entry name" value="PAS-like_dom_sf"/>
</dbReference>
<dbReference type="CDD" id="cd00082">
    <property type="entry name" value="HisKA"/>
    <property type="match status" value="1"/>
</dbReference>
<dbReference type="InterPro" id="IPR003661">
    <property type="entry name" value="HisK_dim/P_dom"/>
</dbReference>
<keyword evidence="5" id="KW-0418">Kinase</keyword>
<dbReference type="InterPro" id="IPR003594">
    <property type="entry name" value="HATPase_dom"/>
</dbReference>
<dbReference type="SUPFAM" id="SSF55874">
    <property type="entry name" value="ATPase domain of HSP90 chaperone/DNA topoisomerase II/histidine kinase"/>
    <property type="match status" value="1"/>
</dbReference>
<dbReference type="InterPro" id="IPR036890">
    <property type="entry name" value="HATPase_C_sf"/>
</dbReference>
<dbReference type="EC" id="2.7.13.3" evidence="2"/>
<dbReference type="InterPro" id="IPR036097">
    <property type="entry name" value="HisK_dim/P_sf"/>
</dbReference>
<dbReference type="Gene3D" id="3.30.565.10">
    <property type="entry name" value="Histidine kinase-like ATPase, C-terminal domain"/>
    <property type="match status" value="1"/>
</dbReference>
<dbReference type="PROSITE" id="PS50109">
    <property type="entry name" value="HIS_KIN"/>
    <property type="match status" value="1"/>
</dbReference>
<dbReference type="Pfam" id="PF02518">
    <property type="entry name" value="HATPase_c"/>
    <property type="match status" value="1"/>
</dbReference>